<dbReference type="AlphaFoldDB" id="A0A5N6ALS2"/>
<dbReference type="EMBL" id="VDLY02000002">
    <property type="protein sequence ID" value="KAB8169787.1"/>
    <property type="molecule type" value="Genomic_DNA"/>
</dbReference>
<evidence type="ECO:0000259" key="2">
    <source>
        <dbReference type="Pfam" id="PF12680"/>
    </source>
</evidence>
<evidence type="ECO:0000256" key="1">
    <source>
        <dbReference type="SAM" id="MobiDB-lite"/>
    </source>
</evidence>
<dbReference type="Gene3D" id="3.10.450.50">
    <property type="match status" value="1"/>
</dbReference>
<evidence type="ECO:0000313" key="4">
    <source>
        <dbReference type="Proteomes" id="UP000314251"/>
    </source>
</evidence>
<dbReference type="Proteomes" id="UP000314251">
    <property type="component" value="Unassembled WGS sequence"/>
</dbReference>
<dbReference type="RefSeq" id="WP_139666083.1">
    <property type="nucleotide sequence ID" value="NZ_VDLY02000002.1"/>
</dbReference>
<dbReference type="InterPro" id="IPR037401">
    <property type="entry name" value="SnoaL-like"/>
</dbReference>
<dbReference type="SUPFAM" id="SSF54427">
    <property type="entry name" value="NTF2-like"/>
    <property type="match status" value="1"/>
</dbReference>
<feature type="compositionally biased region" description="Gly residues" evidence="1">
    <location>
        <begin position="157"/>
        <end position="174"/>
    </location>
</feature>
<name>A0A5N6ALS2_9ACTN</name>
<comment type="caution">
    <text evidence="3">The sequence shown here is derived from an EMBL/GenBank/DDBJ whole genome shotgun (WGS) entry which is preliminary data.</text>
</comment>
<protein>
    <submittedName>
        <fullName evidence="3">Nuclear transport factor 2 family protein</fullName>
    </submittedName>
</protein>
<keyword evidence="4" id="KW-1185">Reference proteome</keyword>
<accession>A0A5N6ALS2</accession>
<reference evidence="3" key="1">
    <citation type="submission" date="2019-10" db="EMBL/GenBank/DDBJ databases">
        <title>Nonomuraea sp. nov., isolated from Phyllanthus amarus.</title>
        <authorList>
            <person name="Klykleung N."/>
            <person name="Tanasupawat S."/>
        </authorList>
    </citation>
    <scope>NUCLEOTIDE SEQUENCE [LARGE SCALE GENOMIC DNA]</scope>
    <source>
        <strain evidence="3">3MP-10</strain>
    </source>
</reference>
<dbReference type="Pfam" id="PF12680">
    <property type="entry name" value="SnoaL_2"/>
    <property type="match status" value="1"/>
</dbReference>
<feature type="region of interest" description="Disordered" evidence="1">
    <location>
        <begin position="152"/>
        <end position="174"/>
    </location>
</feature>
<gene>
    <name evidence="3" type="ORF">FH607_003425</name>
</gene>
<evidence type="ECO:0000313" key="3">
    <source>
        <dbReference type="EMBL" id="KAB8169787.1"/>
    </source>
</evidence>
<sequence>MYHTVVAAKVRATFRRINEGDYQPVLDSLAPTFRYHFHGEHALGGTRTTLPAMRLWWERVFRLIPGGTFDVRDVLVRGWPWRTTVALHAVITAPLPDGGTYRNDIHQFLRMRWGRITEVSTMEDLQRLQRALDVVAAHGTAEAHAAPITDADAEAGAGAGSGAGADAGAGSGDR</sequence>
<organism evidence="3 4">
    <name type="scientific">Streptomyces mimosae</name>
    <dbReference type="NCBI Taxonomy" id="2586635"/>
    <lineage>
        <taxon>Bacteria</taxon>
        <taxon>Bacillati</taxon>
        <taxon>Actinomycetota</taxon>
        <taxon>Actinomycetes</taxon>
        <taxon>Kitasatosporales</taxon>
        <taxon>Streptomycetaceae</taxon>
        <taxon>Streptomyces</taxon>
    </lineage>
</organism>
<dbReference type="OrthoDB" id="2988503at2"/>
<feature type="domain" description="SnoaL-like" evidence="2">
    <location>
        <begin position="10"/>
        <end position="119"/>
    </location>
</feature>
<dbReference type="InterPro" id="IPR032710">
    <property type="entry name" value="NTF2-like_dom_sf"/>
</dbReference>
<proteinExistence type="predicted"/>